<feature type="transmembrane region" description="Helical" evidence="1">
    <location>
        <begin position="12"/>
        <end position="29"/>
    </location>
</feature>
<evidence type="ECO:0000256" key="1">
    <source>
        <dbReference type="SAM" id="Phobius"/>
    </source>
</evidence>
<keyword evidence="1" id="KW-1133">Transmembrane helix</keyword>
<dbReference type="EMBL" id="MN738790">
    <property type="protein sequence ID" value="QHT37136.1"/>
    <property type="molecule type" value="Genomic_DNA"/>
</dbReference>
<proteinExistence type="predicted"/>
<feature type="transmembrane region" description="Helical" evidence="1">
    <location>
        <begin position="81"/>
        <end position="102"/>
    </location>
</feature>
<name>A0A6C0F5T6_9ZZZZ</name>
<keyword evidence="1" id="KW-0812">Transmembrane</keyword>
<sequence length="104" mass="12143">MSISIHLVNGCYDIICAFCILNIIQIPYFKDFHLKMFKSDLNDITKRLLAYWIITYGFIRLVAFSKISYIIEALAIANETFIYKTIHVKSGIFVIFFSLLLLKH</sequence>
<feature type="transmembrane region" description="Helical" evidence="1">
    <location>
        <begin position="49"/>
        <end position="69"/>
    </location>
</feature>
<accession>A0A6C0F5T6</accession>
<protein>
    <submittedName>
        <fullName evidence="2">Uncharacterized protein</fullName>
    </submittedName>
</protein>
<reference evidence="2" key="1">
    <citation type="journal article" date="2020" name="Nature">
        <title>Giant virus diversity and host interactions through global metagenomics.</title>
        <authorList>
            <person name="Schulz F."/>
            <person name="Roux S."/>
            <person name="Paez-Espino D."/>
            <person name="Jungbluth S."/>
            <person name="Walsh D.A."/>
            <person name="Denef V.J."/>
            <person name="McMahon K.D."/>
            <person name="Konstantinidis K.T."/>
            <person name="Eloe-Fadrosh E.A."/>
            <person name="Kyrpides N.C."/>
            <person name="Woyke T."/>
        </authorList>
    </citation>
    <scope>NUCLEOTIDE SEQUENCE</scope>
    <source>
        <strain evidence="2">GVMAG-S-ERX555967-131</strain>
    </source>
</reference>
<keyword evidence="1" id="KW-0472">Membrane</keyword>
<organism evidence="2">
    <name type="scientific">viral metagenome</name>
    <dbReference type="NCBI Taxonomy" id="1070528"/>
    <lineage>
        <taxon>unclassified sequences</taxon>
        <taxon>metagenomes</taxon>
        <taxon>organismal metagenomes</taxon>
    </lineage>
</organism>
<dbReference type="AlphaFoldDB" id="A0A6C0F5T6"/>
<evidence type="ECO:0000313" key="2">
    <source>
        <dbReference type="EMBL" id="QHT37136.1"/>
    </source>
</evidence>